<dbReference type="InterPro" id="IPR055767">
    <property type="entry name" value="DUF7343"/>
</dbReference>
<sequence>MRSSTAITVALTVLLVTSSLGVVAATPSAATGSERSPLQTSTVATEIQPLDPADPQQVIRINVTADGDARWTIESRYLLETDADVEAFEAYADAVASGEREVGYDASTFERFQRLSEQSTDRDMSIENASWDDPRVEPADDGPDAGDIGVISYSFTWSNFAAVDGTRLYLGDAFRTADGTWLPKLSSGQRLVVEPPPNYGFEDPPVGTEDGALVWSGPHQFEDGELEVTLFQGAGPGPSGTDSILPDLSLGSMILVVIAFVALLALVGLGGYLLAMRYHAADGSAVDRYVPDHLTDERSSPAAMDDASAAAPPASDAPVVTEYDGLDDEDDDVDVELLSDEERVHRLLRKNGGRMKQASIVKETGWSNAKVSQLLSKMDDDGEIRKLRIGRENLITLPEVDLTEVE</sequence>
<keyword evidence="2" id="KW-0812">Transmembrane</keyword>
<evidence type="ECO:0000259" key="3">
    <source>
        <dbReference type="Pfam" id="PF24034"/>
    </source>
</evidence>
<feature type="compositionally biased region" description="Basic and acidic residues" evidence="1">
    <location>
        <begin position="115"/>
        <end position="125"/>
    </location>
</feature>
<protein>
    <submittedName>
        <fullName evidence="5">Helix-turn-helix transcriptional regulator</fullName>
    </submittedName>
</protein>
<proteinExistence type="predicted"/>
<dbReference type="InterPro" id="IPR036390">
    <property type="entry name" value="WH_DNA-bd_sf"/>
</dbReference>
<feature type="region of interest" description="Disordered" evidence="1">
    <location>
        <begin position="296"/>
        <end position="317"/>
    </location>
</feature>
<dbReference type="SUPFAM" id="SSF46785">
    <property type="entry name" value="Winged helix' DNA-binding domain"/>
    <property type="match status" value="1"/>
</dbReference>
<dbReference type="Proteomes" id="UP001595821">
    <property type="component" value="Unassembled WGS sequence"/>
</dbReference>
<feature type="region of interest" description="Disordered" evidence="1">
    <location>
        <begin position="115"/>
        <end position="139"/>
    </location>
</feature>
<feature type="domain" description="DUF7345" evidence="4">
    <location>
        <begin position="60"/>
        <end position="199"/>
    </location>
</feature>
<name>A0ABD5P4E2_9EURY</name>
<dbReference type="AlphaFoldDB" id="A0ABD5P4E2"/>
<feature type="domain" description="DUF7343" evidence="3">
    <location>
        <begin position="337"/>
        <end position="398"/>
    </location>
</feature>
<feature type="transmembrane region" description="Helical" evidence="2">
    <location>
        <begin position="253"/>
        <end position="275"/>
    </location>
</feature>
<organism evidence="5 6">
    <name type="scientific">Natribaculum luteum</name>
    <dbReference type="NCBI Taxonomy" id="1586232"/>
    <lineage>
        <taxon>Archaea</taxon>
        <taxon>Methanobacteriati</taxon>
        <taxon>Methanobacteriota</taxon>
        <taxon>Stenosarchaea group</taxon>
        <taxon>Halobacteria</taxon>
        <taxon>Halobacteriales</taxon>
        <taxon>Natrialbaceae</taxon>
        <taxon>Natribaculum</taxon>
    </lineage>
</organism>
<evidence type="ECO:0000256" key="1">
    <source>
        <dbReference type="SAM" id="MobiDB-lite"/>
    </source>
</evidence>
<dbReference type="InterPro" id="IPR055769">
    <property type="entry name" value="DUF7345"/>
</dbReference>
<evidence type="ECO:0000259" key="4">
    <source>
        <dbReference type="Pfam" id="PF24036"/>
    </source>
</evidence>
<dbReference type="GeneID" id="71853123"/>
<dbReference type="RefSeq" id="WP_246972658.1">
    <property type="nucleotide sequence ID" value="NZ_CP095397.1"/>
</dbReference>
<comment type="caution">
    <text evidence="5">The sequence shown here is derived from an EMBL/GenBank/DDBJ whole genome shotgun (WGS) entry which is preliminary data.</text>
</comment>
<dbReference type="EMBL" id="JBHSDJ010000131">
    <property type="protein sequence ID" value="MFC4249197.1"/>
    <property type="molecule type" value="Genomic_DNA"/>
</dbReference>
<feature type="compositionally biased region" description="Low complexity" evidence="1">
    <location>
        <begin position="300"/>
        <end position="317"/>
    </location>
</feature>
<dbReference type="Pfam" id="PF24034">
    <property type="entry name" value="DUF7343"/>
    <property type="match status" value="1"/>
</dbReference>
<gene>
    <name evidence="5" type="ORF">ACFOZ7_20065</name>
</gene>
<accession>A0ABD5P4E2</accession>
<evidence type="ECO:0000313" key="6">
    <source>
        <dbReference type="Proteomes" id="UP001595821"/>
    </source>
</evidence>
<reference evidence="5 6" key="1">
    <citation type="journal article" date="2014" name="Int. J. Syst. Evol. Microbiol.">
        <title>Complete genome sequence of Corynebacterium casei LMG S-19264T (=DSM 44701T), isolated from a smear-ripened cheese.</title>
        <authorList>
            <consortium name="US DOE Joint Genome Institute (JGI-PGF)"/>
            <person name="Walter F."/>
            <person name="Albersmeier A."/>
            <person name="Kalinowski J."/>
            <person name="Ruckert C."/>
        </authorList>
    </citation>
    <scope>NUCLEOTIDE SEQUENCE [LARGE SCALE GENOMIC DNA]</scope>
    <source>
        <strain evidence="5 6">IBRC-M 10912</strain>
    </source>
</reference>
<evidence type="ECO:0000313" key="5">
    <source>
        <dbReference type="EMBL" id="MFC4249197.1"/>
    </source>
</evidence>
<evidence type="ECO:0000256" key="2">
    <source>
        <dbReference type="SAM" id="Phobius"/>
    </source>
</evidence>
<keyword evidence="2" id="KW-0472">Membrane</keyword>
<dbReference type="Pfam" id="PF24036">
    <property type="entry name" value="DUF7345"/>
    <property type="match status" value="1"/>
</dbReference>
<keyword evidence="2" id="KW-1133">Transmembrane helix</keyword>